<evidence type="ECO:0000313" key="9">
    <source>
        <dbReference type="EMBL" id="KAK1947230.1"/>
    </source>
</evidence>
<evidence type="ECO:0000256" key="2">
    <source>
        <dbReference type="ARBA" id="ARBA00004613"/>
    </source>
</evidence>
<evidence type="ECO:0000256" key="3">
    <source>
        <dbReference type="ARBA" id="ARBA00010400"/>
    </source>
</evidence>
<dbReference type="GO" id="GO:0043657">
    <property type="term" value="C:host cell"/>
    <property type="evidence" value="ECO:0007669"/>
    <property type="project" value="UniProtKB-SubCell"/>
</dbReference>
<feature type="domain" description="RxLR effector PexRD54 WY" evidence="8">
    <location>
        <begin position="66"/>
        <end position="105"/>
    </location>
</feature>
<dbReference type="InterPro" id="IPR054463">
    <property type="entry name" value="PexRD54_WY"/>
</dbReference>
<feature type="signal peptide" evidence="7">
    <location>
        <begin position="1"/>
        <end position="20"/>
    </location>
</feature>
<sequence length="297" mass="34426">MFVRYLLLLTLVAVFIEVNSMDNIVQPNQLLQRNEHVSEERNPITTSASTLTKQAKSAAELTEKMQLKLWLSRRVSGDEVFVLLNLDKTGENLLANPQWSNWVMYMTQANKNRPKTAIISALTARYGDEGLAKMLLAAKQVSSTKETAMEVQVAQMREWLRRGKSVDDIFELLKLDNGLEKLLTNPNLSLWVNYMTRFNERFPSKKTSMIDTFSNYYGDEAMAKMLEAAKKDPRASKLASELQTAHFKQWLNEGAKPYMIFKMLKMNKETWMKNPDANIWRLYNEYYKARRFINVSP</sequence>
<protein>
    <recommendedName>
        <fullName evidence="8">RxLR effector PexRD54 WY domain-containing protein</fullName>
    </recommendedName>
</protein>
<keyword evidence="4" id="KW-0964">Secreted</keyword>
<evidence type="ECO:0000256" key="4">
    <source>
        <dbReference type="ARBA" id="ARBA00022525"/>
    </source>
</evidence>
<gene>
    <name evidence="9" type="ORF">P3T76_001240</name>
</gene>
<evidence type="ECO:0000313" key="10">
    <source>
        <dbReference type="Proteomes" id="UP001259832"/>
    </source>
</evidence>
<evidence type="ECO:0000256" key="6">
    <source>
        <dbReference type="ARBA" id="ARBA00023026"/>
    </source>
</evidence>
<accession>A0AAD9GY68</accession>
<dbReference type="GO" id="GO:0005576">
    <property type="term" value="C:extracellular region"/>
    <property type="evidence" value="ECO:0007669"/>
    <property type="project" value="UniProtKB-SubCell"/>
</dbReference>
<keyword evidence="6" id="KW-0843">Virulence</keyword>
<dbReference type="Proteomes" id="UP001259832">
    <property type="component" value="Unassembled WGS sequence"/>
</dbReference>
<feature type="chain" id="PRO_5042209559" description="RxLR effector PexRD54 WY domain-containing protein" evidence="7">
    <location>
        <begin position="21"/>
        <end position="297"/>
    </location>
</feature>
<reference evidence="9" key="1">
    <citation type="submission" date="2023-08" db="EMBL/GenBank/DDBJ databases">
        <title>Reference Genome Resource for the Citrus Pathogen Phytophthora citrophthora.</title>
        <authorList>
            <person name="Moller H."/>
            <person name="Coetzee B."/>
            <person name="Rose L.J."/>
            <person name="Van Niekerk J.M."/>
        </authorList>
    </citation>
    <scope>NUCLEOTIDE SEQUENCE</scope>
    <source>
        <strain evidence="9">STE-U-9442</strain>
    </source>
</reference>
<evidence type="ECO:0000259" key="8">
    <source>
        <dbReference type="Pfam" id="PF22748"/>
    </source>
</evidence>
<name>A0AAD9GY68_9STRA</name>
<comment type="similarity">
    <text evidence="3">Belongs to the RxLR effector family.</text>
</comment>
<keyword evidence="5 7" id="KW-0732">Signal</keyword>
<evidence type="ECO:0000256" key="5">
    <source>
        <dbReference type="ARBA" id="ARBA00022729"/>
    </source>
</evidence>
<evidence type="ECO:0000256" key="7">
    <source>
        <dbReference type="SAM" id="SignalP"/>
    </source>
</evidence>
<proteinExistence type="inferred from homology"/>
<dbReference type="EMBL" id="JASMQC010000002">
    <property type="protein sequence ID" value="KAK1947230.1"/>
    <property type="molecule type" value="Genomic_DNA"/>
</dbReference>
<evidence type="ECO:0000256" key="1">
    <source>
        <dbReference type="ARBA" id="ARBA00004340"/>
    </source>
</evidence>
<dbReference type="AlphaFoldDB" id="A0AAD9GY68"/>
<comment type="caution">
    <text evidence="9">The sequence shown here is derived from an EMBL/GenBank/DDBJ whole genome shotgun (WGS) entry which is preliminary data.</text>
</comment>
<comment type="subcellular location">
    <subcellularLocation>
        <location evidence="1">Host cell</location>
    </subcellularLocation>
    <subcellularLocation>
        <location evidence="2">Secreted</location>
    </subcellularLocation>
</comment>
<dbReference type="Pfam" id="PF22748">
    <property type="entry name" value="PexRD54_WY"/>
    <property type="match status" value="1"/>
</dbReference>
<organism evidence="9 10">
    <name type="scientific">Phytophthora citrophthora</name>
    <dbReference type="NCBI Taxonomy" id="4793"/>
    <lineage>
        <taxon>Eukaryota</taxon>
        <taxon>Sar</taxon>
        <taxon>Stramenopiles</taxon>
        <taxon>Oomycota</taxon>
        <taxon>Peronosporomycetes</taxon>
        <taxon>Peronosporales</taxon>
        <taxon>Peronosporaceae</taxon>
        <taxon>Phytophthora</taxon>
    </lineage>
</organism>
<keyword evidence="10" id="KW-1185">Reference proteome</keyword>